<evidence type="ECO:0000313" key="2">
    <source>
        <dbReference type="EMBL" id="TYR73739.1"/>
    </source>
</evidence>
<gene>
    <name evidence="2" type="ORF">FZC79_17870</name>
    <name evidence="1" type="ORF">FZC79_22570</name>
</gene>
<protein>
    <submittedName>
        <fullName evidence="1">Uncharacterized protein</fullName>
    </submittedName>
</protein>
<dbReference type="Proteomes" id="UP000323317">
    <property type="component" value="Unassembled WGS sequence"/>
</dbReference>
<dbReference type="EMBL" id="VTEH01000035">
    <property type="protein sequence ID" value="TYR72481.1"/>
    <property type="molecule type" value="Genomic_DNA"/>
</dbReference>
<dbReference type="RefSeq" id="WP_215727442.1">
    <property type="nucleotide sequence ID" value="NZ_VTEH01000016.1"/>
</dbReference>
<feature type="non-terminal residue" evidence="1">
    <location>
        <position position="1"/>
    </location>
</feature>
<dbReference type="AlphaFoldDB" id="A0A5D4K4U8"/>
<dbReference type="EMBL" id="VTEH01000016">
    <property type="protein sequence ID" value="TYR73739.1"/>
    <property type="molecule type" value="Genomic_DNA"/>
</dbReference>
<evidence type="ECO:0000313" key="1">
    <source>
        <dbReference type="EMBL" id="TYR72481.1"/>
    </source>
</evidence>
<evidence type="ECO:0000313" key="3">
    <source>
        <dbReference type="Proteomes" id="UP000323317"/>
    </source>
</evidence>
<organism evidence="1 3">
    <name type="scientific">Rossellomorea vietnamensis</name>
    <dbReference type="NCBI Taxonomy" id="218284"/>
    <lineage>
        <taxon>Bacteria</taxon>
        <taxon>Bacillati</taxon>
        <taxon>Bacillota</taxon>
        <taxon>Bacilli</taxon>
        <taxon>Bacillales</taxon>
        <taxon>Bacillaceae</taxon>
        <taxon>Rossellomorea</taxon>
    </lineage>
</organism>
<reference evidence="1 3" key="1">
    <citation type="submission" date="2019-08" db="EMBL/GenBank/DDBJ databases">
        <title>Bacillus genomes from the desert of Cuatro Cienegas, Coahuila.</title>
        <authorList>
            <person name="Olmedo-Alvarez G."/>
        </authorList>
    </citation>
    <scope>NUCLEOTIDE SEQUENCE [LARGE SCALE GENOMIC DNA]</scope>
    <source>
        <strain evidence="1 3">CH40_1T</strain>
    </source>
</reference>
<name>A0A5D4K4U8_9BACI</name>
<accession>A0A5D4K4U8</accession>
<comment type="caution">
    <text evidence="1">The sequence shown here is derived from an EMBL/GenBank/DDBJ whole genome shotgun (WGS) entry which is preliminary data.</text>
</comment>
<sequence length="60" mass="7161">VHRLVHLKDIEKMKDLMKTLELNKKQIQKVNELRKHCGNDSIINWNQSASINYIEMNELD</sequence>
<proteinExistence type="predicted"/>